<name>A0AA39M7Y8_9BILA</name>
<dbReference type="Proteomes" id="UP001175271">
    <property type="component" value="Unassembled WGS sequence"/>
</dbReference>
<comment type="caution">
    <text evidence="3">The sequence shown here is derived from an EMBL/GenBank/DDBJ whole genome shotgun (WGS) entry which is preliminary data.</text>
</comment>
<proteinExistence type="predicted"/>
<evidence type="ECO:0000313" key="3">
    <source>
        <dbReference type="EMBL" id="KAK0423844.1"/>
    </source>
</evidence>
<gene>
    <name evidence="3" type="ORF">QR680_008362</name>
</gene>
<dbReference type="EMBL" id="JAUCMV010000001">
    <property type="protein sequence ID" value="KAK0423844.1"/>
    <property type="molecule type" value="Genomic_DNA"/>
</dbReference>
<sequence length="102" mass="11426">MNETVVFVILAFVATHGMLLNYQEKSLTAFHDVVMDYAALWRTRRARKENRRKACGSQLQALVVKICNRCILARNIGSVDKRCCGEGCRTSDILKGACCDSL</sequence>
<evidence type="ECO:0000256" key="2">
    <source>
        <dbReference type="SAM" id="SignalP"/>
    </source>
</evidence>
<dbReference type="InterPro" id="IPR036438">
    <property type="entry name" value="Insulin-like_sf"/>
</dbReference>
<accession>A0AA39M7Y8</accession>
<keyword evidence="1 2" id="KW-0732">Signal</keyword>
<feature type="signal peptide" evidence="2">
    <location>
        <begin position="1"/>
        <end position="17"/>
    </location>
</feature>
<keyword evidence="4" id="KW-1185">Reference proteome</keyword>
<organism evidence="3 4">
    <name type="scientific">Steinernema hermaphroditum</name>
    <dbReference type="NCBI Taxonomy" id="289476"/>
    <lineage>
        <taxon>Eukaryota</taxon>
        <taxon>Metazoa</taxon>
        <taxon>Ecdysozoa</taxon>
        <taxon>Nematoda</taxon>
        <taxon>Chromadorea</taxon>
        <taxon>Rhabditida</taxon>
        <taxon>Tylenchina</taxon>
        <taxon>Panagrolaimomorpha</taxon>
        <taxon>Strongyloidoidea</taxon>
        <taxon>Steinernematidae</taxon>
        <taxon>Steinernema</taxon>
    </lineage>
</organism>
<reference evidence="3" key="1">
    <citation type="submission" date="2023-06" db="EMBL/GenBank/DDBJ databases">
        <title>Genomic analysis of the entomopathogenic nematode Steinernema hermaphroditum.</title>
        <authorList>
            <person name="Schwarz E.M."/>
            <person name="Heppert J.K."/>
            <person name="Baniya A."/>
            <person name="Schwartz H.T."/>
            <person name="Tan C.-H."/>
            <person name="Antoshechkin I."/>
            <person name="Sternberg P.W."/>
            <person name="Goodrich-Blair H."/>
            <person name="Dillman A.R."/>
        </authorList>
    </citation>
    <scope>NUCLEOTIDE SEQUENCE</scope>
    <source>
        <strain evidence="3">PS9179</strain>
        <tissue evidence="3">Whole animal</tissue>
    </source>
</reference>
<evidence type="ECO:0000256" key="1">
    <source>
        <dbReference type="ARBA" id="ARBA00022729"/>
    </source>
</evidence>
<protein>
    <submittedName>
        <fullName evidence="3">Uncharacterized protein</fullName>
    </submittedName>
</protein>
<feature type="chain" id="PRO_5041244494" evidence="2">
    <location>
        <begin position="18"/>
        <end position="102"/>
    </location>
</feature>
<dbReference type="SUPFAM" id="SSF56994">
    <property type="entry name" value="Insulin-like"/>
    <property type="match status" value="1"/>
</dbReference>
<dbReference type="AlphaFoldDB" id="A0AA39M7Y8"/>
<evidence type="ECO:0000313" key="4">
    <source>
        <dbReference type="Proteomes" id="UP001175271"/>
    </source>
</evidence>